<name>A0A383AJC5_9ZZZZ</name>
<accession>A0A383AJC5</accession>
<dbReference type="EMBL" id="UINC01192490">
    <property type="protein sequence ID" value="SVE07660.1"/>
    <property type="molecule type" value="Genomic_DNA"/>
</dbReference>
<reference evidence="1" key="1">
    <citation type="submission" date="2018-05" db="EMBL/GenBank/DDBJ databases">
        <authorList>
            <person name="Lanie J.A."/>
            <person name="Ng W.-L."/>
            <person name="Kazmierczak K.M."/>
            <person name="Andrzejewski T.M."/>
            <person name="Davidsen T.M."/>
            <person name="Wayne K.J."/>
            <person name="Tettelin H."/>
            <person name="Glass J.I."/>
            <person name="Rusch D."/>
            <person name="Podicherti R."/>
            <person name="Tsui H.-C.T."/>
            <person name="Winkler M.E."/>
        </authorList>
    </citation>
    <scope>NUCLEOTIDE SEQUENCE</scope>
</reference>
<evidence type="ECO:0000313" key="1">
    <source>
        <dbReference type="EMBL" id="SVE07660.1"/>
    </source>
</evidence>
<protein>
    <submittedName>
        <fullName evidence="1">Uncharacterized protein</fullName>
    </submittedName>
</protein>
<dbReference type="AlphaFoldDB" id="A0A383AJC5"/>
<gene>
    <name evidence="1" type="ORF">METZ01_LOCUS460514</name>
</gene>
<sequence>PLDPTSPMYIAGRFLTASSPFKTVILSALYSGEA</sequence>
<organism evidence="1">
    <name type="scientific">marine metagenome</name>
    <dbReference type="NCBI Taxonomy" id="408172"/>
    <lineage>
        <taxon>unclassified sequences</taxon>
        <taxon>metagenomes</taxon>
        <taxon>ecological metagenomes</taxon>
    </lineage>
</organism>
<proteinExistence type="predicted"/>
<feature type="non-terminal residue" evidence="1">
    <location>
        <position position="1"/>
    </location>
</feature>